<accession>A0A1X7TDK7</accession>
<evidence type="ECO:0000256" key="1">
    <source>
        <dbReference type="SAM" id="MobiDB-lite"/>
    </source>
</evidence>
<feature type="region of interest" description="Disordered" evidence="1">
    <location>
        <begin position="75"/>
        <end position="185"/>
    </location>
</feature>
<protein>
    <recommendedName>
        <fullName evidence="3">Endonuclease/exonuclease/phosphatase domain-containing protein</fullName>
    </recommendedName>
</protein>
<organism evidence="2">
    <name type="scientific">Amphimedon queenslandica</name>
    <name type="common">Sponge</name>
    <dbReference type="NCBI Taxonomy" id="400682"/>
    <lineage>
        <taxon>Eukaryota</taxon>
        <taxon>Metazoa</taxon>
        <taxon>Porifera</taxon>
        <taxon>Demospongiae</taxon>
        <taxon>Heteroscleromorpha</taxon>
        <taxon>Haplosclerida</taxon>
        <taxon>Niphatidae</taxon>
        <taxon>Amphimedon</taxon>
    </lineage>
</organism>
<reference evidence="2" key="1">
    <citation type="submission" date="2017-05" db="UniProtKB">
        <authorList>
            <consortium name="EnsemblMetazoa"/>
        </authorList>
    </citation>
    <scope>IDENTIFICATION</scope>
</reference>
<evidence type="ECO:0000313" key="2">
    <source>
        <dbReference type="EnsemblMetazoa" id="Aqu2.1.12552_001"/>
    </source>
</evidence>
<feature type="compositionally biased region" description="Polar residues" evidence="1">
    <location>
        <begin position="158"/>
        <end position="185"/>
    </location>
</feature>
<evidence type="ECO:0008006" key="3">
    <source>
        <dbReference type="Google" id="ProtNLM"/>
    </source>
</evidence>
<dbReference type="AlphaFoldDB" id="A0A1X7TDK7"/>
<dbReference type="InParanoid" id="A0A1X7TDK7"/>
<proteinExistence type="predicted"/>
<feature type="region of interest" description="Disordered" evidence="1">
    <location>
        <begin position="213"/>
        <end position="249"/>
    </location>
</feature>
<feature type="compositionally biased region" description="Low complexity" evidence="1">
    <location>
        <begin position="123"/>
        <end position="151"/>
    </location>
</feature>
<feature type="compositionally biased region" description="Low complexity" evidence="1">
    <location>
        <begin position="90"/>
        <end position="100"/>
    </location>
</feature>
<name>A0A1X7TDK7_AMPQE</name>
<dbReference type="EnsemblMetazoa" id="Aqu2.1.12552_001">
    <property type="protein sequence ID" value="Aqu2.1.12552_001"/>
    <property type="gene ID" value="Aqu2.1.12552"/>
</dbReference>
<sequence length="346" mass="36010">MTSSNDTQPSSPDHVSPKSLGILTTLSQVSCWPVKSVSVELLSQQFVFVKDELASICLSLTDISIKLNSLATSSSTGITSASQDPPPPDSSFLSSGRLPRASPPSNSPPSPLCPPTLPPLLPTPQSFLPLTSLVPSSPSSPTSNTSSSLSPFDPCSPSPTQEISPPSDSPLASQENTPSRSTTQTSALFIHSSHSSSPFSSLSPSLLSSSSSNSSSSLLSPSPPSPSPSSPSSSPSPTTNQSSQAASCPIPVCRSSTSSLSSLTIISLNTRSIVANFHLLISAALLHSPDLIYVSETWLCPEVLSSELYIPGYSLFRLDRSCMVVVMLFMLSPVSSLQSSSFPLTP</sequence>
<feature type="compositionally biased region" description="Pro residues" evidence="1">
    <location>
        <begin position="101"/>
        <end position="122"/>
    </location>
</feature>